<sequence length="560" mass="60590">MKGIKYILLLLLPALAITACKDDDSIVENPSGETLIYNLYIANGGLSGGIRYNAAYDDATRTLTFNNVAAETDVQRIKFGGKISLGAHFDADSYNFYKPEAPNEKILKGNITLTSGENVANYNVVINLSDPASAPLVSKIEVETSTGSVISGLIDPADKMIYLNTPNEEQVTLKNILLVPTRTSYTLTTADGNVIRRDNPGTIELNFLGMTDTYEISFSKLLPGINFSAPVIHDFTTNSTVWPDFVAEDTRSADFDGEYVLIVSRSGGVNPKLLKASDILSDGVVAPIALSTDGMAGGTYVISSGRLAQGHIYICNLTTGLADTDAGKLKLYHYADASSIPELILDFNGVVDESIKATGRFGDNMSLDLDENGNGYVYFINHTGAGVLRFTITNFQTVSEAKFISDIASATYYACYNKVDNEEAYLFTSTTITPIQLRDKDGGLLASIDKIGDAGHGTDAHIVNYNNGRYLMFTSGRQQSSWSFPMLYIYDISEGFSTVPAFNAYNEKHPDPIYTYKLGEATQAACAGITAWATVESKLVILTAGPKAGFALIEFPKNEE</sequence>
<dbReference type="RefSeq" id="WP_007483612.1">
    <property type="nucleotide sequence ID" value="NZ_JH724314.1"/>
</dbReference>
<feature type="chain" id="PRO_5003716699" description="DUF4623 domain-containing protein" evidence="1">
    <location>
        <begin position="22"/>
        <end position="560"/>
    </location>
</feature>
<dbReference type="PATRIC" id="fig|997884.3.peg.700"/>
<evidence type="ECO:0000313" key="3">
    <source>
        <dbReference type="Proteomes" id="UP000003089"/>
    </source>
</evidence>
<protein>
    <recommendedName>
        <fullName evidence="4">DUF4623 domain-containing protein</fullName>
    </recommendedName>
</protein>
<proteinExistence type="predicted"/>
<dbReference type="InterPro" id="IPR027863">
    <property type="entry name" value="DUF4623"/>
</dbReference>
<comment type="caution">
    <text evidence="2">The sequence shown here is derived from an EMBL/GenBank/DDBJ whole genome shotgun (WGS) entry which is preliminary data.</text>
</comment>
<dbReference type="Pfam" id="PF15416">
    <property type="entry name" value="DUF4623"/>
    <property type="match status" value="1"/>
</dbReference>
<dbReference type="Proteomes" id="UP000003089">
    <property type="component" value="Unassembled WGS sequence"/>
</dbReference>
<dbReference type="HOGENOM" id="CLU_486321_0_0_10"/>
<evidence type="ECO:0000256" key="1">
    <source>
        <dbReference type="SAM" id="SignalP"/>
    </source>
</evidence>
<name>I8XRI2_9BACE</name>
<dbReference type="EMBL" id="AGXS01000011">
    <property type="protein sequence ID" value="EIY53520.1"/>
    <property type="molecule type" value="Genomic_DNA"/>
</dbReference>
<reference evidence="2 3" key="1">
    <citation type="submission" date="2012-02" db="EMBL/GenBank/DDBJ databases">
        <title>The Genome Sequence of Bacteroides nordii CL02T12C05.</title>
        <authorList>
            <consortium name="The Broad Institute Genome Sequencing Platform"/>
            <person name="Earl A."/>
            <person name="Ward D."/>
            <person name="Feldgarden M."/>
            <person name="Gevers D."/>
            <person name="Zitomersky N.L."/>
            <person name="Coyne M.J."/>
            <person name="Comstock L.E."/>
            <person name="Young S.K."/>
            <person name="Zeng Q."/>
            <person name="Gargeya S."/>
            <person name="Fitzgerald M."/>
            <person name="Haas B."/>
            <person name="Abouelleil A."/>
            <person name="Alvarado L."/>
            <person name="Arachchi H.M."/>
            <person name="Berlin A."/>
            <person name="Chapman S.B."/>
            <person name="Gearin G."/>
            <person name="Goldberg J."/>
            <person name="Griggs A."/>
            <person name="Gujja S."/>
            <person name="Hansen M."/>
            <person name="Heiman D."/>
            <person name="Howarth C."/>
            <person name="Larimer J."/>
            <person name="Lui A."/>
            <person name="MacDonald P.J.P."/>
            <person name="McCowen C."/>
            <person name="Montmayeur A."/>
            <person name="Murphy C."/>
            <person name="Neiman D."/>
            <person name="Pearson M."/>
            <person name="Priest M."/>
            <person name="Roberts A."/>
            <person name="Saif S."/>
            <person name="Shea T."/>
            <person name="Sisk P."/>
            <person name="Stolte C."/>
            <person name="Sykes S."/>
            <person name="Wortman J."/>
            <person name="Nusbaum C."/>
            <person name="Birren B."/>
        </authorList>
    </citation>
    <scope>NUCLEOTIDE SEQUENCE [LARGE SCALE GENOMIC DNA]</scope>
    <source>
        <strain evidence="2 3">CL02T12C05</strain>
    </source>
</reference>
<organism evidence="2 3">
    <name type="scientific">Bacteroides nordii CL02T12C05</name>
    <dbReference type="NCBI Taxonomy" id="997884"/>
    <lineage>
        <taxon>Bacteria</taxon>
        <taxon>Pseudomonadati</taxon>
        <taxon>Bacteroidota</taxon>
        <taxon>Bacteroidia</taxon>
        <taxon>Bacteroidales</taxon>
        <taxon>Bacteroidaceae</taxon>
        <taxon>Bacteroides</taxon>
    </lineage>
</organism>
<feature type="signal peptide" evidence="1">
    <location>
        <begin position="1"/>
        <end position="21"/>
    </location>
</feature>
<evidence type="ECO:0000313" key="2">
    <source>
        <dbReference type="EMBL" id="EIY53520.1"/>
    </source>
</evidence>
<gene>
    <name evidence="2" type="ORF">HMPREF1068_00690</name>
</gene>
<keyword evidence="1" id="KW-0732">Signal</keyword>
<evidence type="ECO:0008006" key="4">
    <source>
        <dbReference type="Google" id="ProtNLM"/>
    </source>
</evidence>
<dbReference type="STRING" id="997884.HMPREF1068_00690"/>
<accession>I8XRI2</accession>
<keyword evidence="3" id="KW-1185">Reference proteome</keyword>
<dbReference type="AlphaFoldDB" id="I8XRI2"/>
<dbReference type="PROSITE" id="PS51257">
    <property type="entry name" value="PROKAR_LIPOPROTEIN"/>
    <property type="match status" value="1"/>
</dbReference>
<dbReference type="eggNOG" id="ENOG502Z7US">
    <property type="taxonomic scope" value="Bacteria"/>
</dbReference>